<feature type="region of interest" description="Disordered" evidence="2">
    <location>
        <begin position="650"/>
        <end position="686"/>
    </location>
</feature>
<dbReference type="FunFam" id="3.30.450.40:FF:000035">
    <property type="entry name" value="PAS sensor protein"/>
    <property type="match status" value="1"/>
</dbReference>
<dbReference type="InterPro" id="IPR003594">
    <property type="entry name" value="HATPase_dom"/>
</dbReference>
<dbReference type="CDD" id="cd00130">
    <property type="entry name" value="PAS"/>
    <property type="match status" value="2"/>
</dbReference>
<dbReference type="Gene3D" id="3.30.565.10">
    <property type="entry name" value="Histidine kinase-like ATPase, C-terminal domain"/>
    <property type="match status" value="1"/>
</dbReference>
<dbReference type="OrthoDB" id="118142at2"/>
<dbReference type="GO" id="GO:0016791">
    <property type="term" value="F:phosphatase activity"/>
    <property type="evidence" value="ECO:0007669"/>
    <property type="project" value="TreeGrafter"/>
</dbReference>
<protein>
    <submittedName>
        <fullName evidence="4">PAS domain S-box protein</fullName>
    </submittedName>
</protein>
<dbReference type="Gene3D" id="3.30.450.40">
    <property type="match status" value="1"/>
</dbReference>
<dbReference type="Pfam" id="PF08448">
    <property type="entry name" value="PAS_4"/>
    <property type="match status" value="1"/>
</dbReference>
<dbReference type="SUPFAM" id="SSF55785">
    <property type="entry name" value="PYP-like sensor domain (PAS domain)"/>
    <property type="match status" value="2"/>
</dbReference>
<proteinExistence type="predicted"/>
<keyword evidence="5" id="KW-1185">Reference proteome</keyword>
<dbReference type="AlphaFoldDB" id="A0A370B914"/>
<dbReference type="FunFam" id="3.30.565.10:FF:000028">
    <property type="entry name" value="PAS sensor protein"/>
    <property type="match status" value="1"/>
</dbReference>
<dbReference type="InterPro" id="IPR000014">
    <property type="entry name" value="PAS"/>
</dbReference>
<dbReference type="SMART" id="SM00091">
    <property type="entry name" value="PAS"/>
    <property type="match status" value="2"/>
</dbReference>
<dbReference type="PROSITE" id="PS50112">
    <property type="entry name" value="PAS"/>
    <property type="match status" value="1"/>
</dbReference>
<accession>A0A370B914</accession>
<dbReference type="InterPro" id="IPR003018">
    <property type="entry name" value="GAF"/>
</dbReference>
<feature type="region of interest" description="Disordered" evidence="2">
    <location>
        <begin position="1"/>
        <end position="21"/>
    </location>
</feature>
<gene>
    <name evidence="4" type="ORF">DVH02_09895</name>
</gene>
<dbReference type="PANTHER" id="PTHR43156">
    <property type="entry name" value="STAGE II SPORULATION PROTEIN E-RELATED"/>
    <property type="match status" value="1"/>
</dbReference>
<dbReference type="InterPro" id="IPR029016">
    <property type="entry name" value="GAF-like_dom_sf"/>
</dbReference>
<dbReference type="InterPro" id="IPR035965">
    <property type="entry name" value="PAS-like_dom_sf"/>
</dbReference>
<dbReference type="PANTHER" id="PTHR43156:SF2">
    <property type="entry name" value="STAGE II SPORULATION PROTEIN E"/>
    <property type="match status" value="1"/>
</dbReference>
<evidence type="ECO:0000256" key="1">
    <source>
        <dbReference type="ARBA" id="ARBA00022801"/>
    </source>
</evidence>
<dbReference type="Pfam" id="PF07228">
    <property type="entry name" value="SpoIIE"/>
    <property type="match status" value="1"/>
</dbReference>
<dbReference type="InterPro" id="IPR013656">
    <property type="entry name" value="PAS_4"/>
</dbReference>
<sequence length="844" mass="89725">MSTGGNTSHEGRRGRRERESAAVVTVDTRGTVTGWSKGAGSLLGYTAAQAVGRPAARLLASGPAETAAAVAALRRADVWRGTAAVRHRDGGRLELGLVACPLLDADDGTRGYVVTVNAMAQPPDADPLTVEASVAQAPVSMSAVDGQERYIRLNSAACAVLGRAEEELRGRFFSDTIAVGDHDGQNFLEHLRRVNTTGEPLHYESYTSALSSPRVHAWNIHMWPVRDADEQQRGVAVLAFDNSEQYWARQRLLLLKDAGTAIGTTLDVTRTADELARLAVPILGDFGTVDLLDSVMRGEEPTEGPVDSDVRLRRVAHKAADPRITAGAIELGGLETYPESSPPARCLTTGRPALSRLGDHGFARWIGANETRAAMVRDWGVHSLMAIPLRARGITLGVAVFTRAQRADPFEQDDVVLAEELAGRAAVCIDNARRYTREHTTALALQRSLLTQRMPGQNAVEFASRYLPADSRAGVGGDWFDVIPLSGNRVALVVGDVVGHGIHASAAMGRLRTAVRTLADVDLPPDELLTHLDDLVSHLAEDDDAAVSAAEATGEFGATCLYAVYDPVSRRCAMASAGHLPPAVRLPDGTVELLDIVPGPPLGVGAVPFEVTERELPEGSVLALCTDGLIVGRDRDVDAGLAQLREALATRAGGAPEPDSPVPDSPASDSPASDSPVPDSPEPDSLEALCDRLMSTLLPGRPTDDAALLVTRTRALHSDQVASWELTGDPAQVADARDSASAQLAAWGLAEAAFVTELVVSELVTNAIRYGAEPIRLRLIRDRTLICEVSDGSSTAPHLRRAHAFDEGGRGLLLVAQLTQSWGTRQTASGKTIWAEQVLTPLDF</sequence>
<dbReference type="InterPro" id="IPR052016">
    <property type="entry name" value="Bact_Sigma-Reg"/>
</dbReference>
<name>A0A370B914_9ACTN</name>
<dbReference type="SUPFAM" id="SSF55874">
    <property type="entry name" value="ATPase domain of HSP90 chaperone/DNA topoisomerase II/histidine kinase"/>
    <property type="match status" value="1"/>
</dbReference>
<dbReference type="Pfam" id="PF00989">
    <property type="entry name" value="PAS"/>
    <property type="match status" value="1"/>
</dbReference>
<evidence type="ECO:0000313" key="4">
    <source>
        <dbReference type="EMBL" id="RDG38297.1"/>
    </source>
</evidence>
<comment type="caution">
    <text evidence="4">The sequence shown here is derived from an EMBL/GenBank/DDBJ whole genome shotgun (WGS) entry which is preliminary data.</text>
</comment>
<feature type="compositionally biased region" description="Low complexity" evidence="2">
    <location>
        <begin position="665"/>
        <end position="677"/>
    </location>
</feature>
<organism evidence="4 5">
    <name type="scientific">Streptomyces corynorhini</name>
    <dbReference type="NCBI Taxonomy" id="2282652"/>
    <lineage>
        <taxon>Bacteria</taxon>
        <taxon>Bacillati</taxon>
        <taxon>Actinomycetota</taxon>
        <taxon>Actinomycetes</taxon>
        <taxon>Kitasatosporales</taxon>
        <taxon>Streptomycetaceae</taxon>
        <taxon>Streptomyces</taxon>
    </lineage>
</organism>
<dbReference type="EMBL" id="QQNA01000062">
    <property type="protein sequence ID" value="RDG38297.1"/>
    <property type="molecule type" value="Genomic_DNA"/>
</dbReference>
<dbReference type="SUPFAM" id="SSF81606">
    <property type="entry name" value="PP2C-like"/>
    <property type="match status" value="1"/>
</dbReference>
<dbReference type="Pfam" id="PF13581">
    <property type="entry name" value="HATPase_c_2"/>
    <property type="match status" value="1"/>
</dbReference>
<dbReference type="Proteomes" id="UP000253741">
    <property type="component" value="Unassembled WGS sequence"/>
</dbReference>
<evidence type="ECO:0000313" key="5">
    <source>
        <dbReference type="Proteomes" id="UP000253741"/>
    </source>
</evidence>
<dbReference type="Gene3D" id="3.30.450.20">
    <property type="entry name" value="PAS domain"/>
    <property type="match status" value="2"/>
</dbReference>
<dbReference type="InterPro" id="IPR036457">
    <property type="entry name" value="PPM-type-like_dom_sf"/>
</dbReference>
<dbReference type="InterPro" id="IPR013767">
    <property type="entry name" value="PAS_fold"/>
</dbReference>
<dbReference type="InterPro" id="IPR001932">
    <property type="entry name" value="PPM-type_phosphatase-like_dom"/>
</dbReference>
<dbReference type="Pfam" id="PF01590">
    <property type="entry name" value="GAF"/>
    <property type="match status" value="1"/>
</dbReference>
<dbReference type="CDD" id="cd16936">
    <property type="entry name" value="HATPase_RsbW-like"/>
    <property type="match status" value="1"/>
</dbReference>
<dbReference type="SMART" id="SM00331">
    <property type="entry name" value="PP2C_SIG"/>
    <property type="match status" value="1"/>
</dbReference>
<reference evidence="4 5" key="1">
    <citation type="submission" date="2018-07" db="EMBL/GenBank/DDBJ databases">
        <title>Streptomyces species from bats.</title>
        <authorList>
            <person name="Dunlap C."/>
        </authorList>
    </citation>
    <scope>NUCLEOTIDE SEQUENCE [LARGE SCALE GENOMIC DNA]</scope>
    <source>
        <strain evidence="4 5">AC230</strain>
    </source>
</reference>
<dbReference type="SUPFAM" id="SSF55781">
    <property type="entry name" value="GAF domain-like"/>
    <property type="match status" value="1"/>
</dbReference>
<feature type="domain" description="PAS" evidence="3">
    <location>
        <begin position="17"/>
        <end position="53"/>
    </location>
</feature>
<evidence type="ECO:0000256" key="2">
    <source>
        <dbReference type="SAM" id="MobiDB-lite"/>
    </source>
</evidence>
<dbReference type="RefSeq" id="WP_114623394.1">
    <property type="nucleotide sequence ID" value="NZ_QQNA01000062.1"/>
</dbReference>
<keyword evidence="1" id="KW-0378">Hydrolase</keyword>
<dbReference type="Gene3D" id="3.60.40.10">
    <property type="entry name" value="PPM-type phosphatase domain"/>
    <property type="match status" value="1"/>
</dbReference>
<dbReference type="InterPro" id="IPR036890">
    <property type="entry name" value="HATPase_C_sf"/>
</dbReference>
<dbReference type="NCBIfam" id="TIGR00229">
    <property type="entry name" value="sensory_box"/>
    <property type="match status" value="2"/>
</dbReference>
<evidence type="ECO:0000259" key="3">
    <source>
        <dbReference type="PROSITE" id="PS50112"/>
    </source>
</evidence>
<dbReference type="SMART" id="SM00065">
    <property type="entry name" value="GAF"/>
    <property type="match status" value="1"/>
</dbReference>